<dbReference type="Pfam" id="PF07331">
    <property type="entry name" value="TctB"/>
    <property type="match status" value="1"/>
</dbReference>
<dbReference type="AlphaFoldDB" id="A0A859QD55"/>
<organism evidence="1 2">
    <name type="scientific">Sinorhizobium mexicanum</name>
    <dbReference type="NCBI Taxonomy" id="375549"/>
    <lineage>
        <taxon>Bacteria</taxon>
        <taxon>Pseudomonadati</taxon>
        <taxon>Pseudomonadota</taxon>
        <taxon>Alphaproteobacteria</taxon>
        <taxon>Hyphomicrobiales</taxon>
        <taxon>Rhizobiaceae</taxon>
        <taxon>Sinorhizobium/Ensifer group</taxon>
        <taxon>Sinorhizobium</taxon>
    </lineage>
</organism>
<sequence>MAIKDIISSIVVFLFSLSAYILAADFGGGAELFPRGLAIIMMIASGLMFLRAVFWPRLVPEGESRMEMADVKRTAVCVLITIAYVALIVPLGFATASIAFIIAIAYAMGYRNHLALWLTAVLFVGTLYLMFVRVFHTPLPEDIIFGLFH</sequence>
<proteinExistence type="predicted"/>
<evidence type="ECO:0000313" key="1">
    <source>
        <dbReference type="EMBL" id="QLL62953.1"/>
    </source>
</evidence>
<gene>
    <name evidence="1" type="ORF">FKV68_16625</name>
</gene>
<accession>A0A859QD55</accession>
<dbReference type="EMBL" id="CP041238">
    <property type="protein sequence ID" value="QLL62953.1"/>
    <property type="molecule type" value="Genomic_DNA"/>
</dbReference>
<dbReference type="InterPro" id="IPR009936">
    <property type="entry name" value="DUF1468"/>
</dbReference>
<keyword evidence="2" id="KW-1185">Reference proteome</keyword>
<dbReference type="Proteomes" id="UP000510721">
    <property type="component" value="Chromosome"/>
</dbReference>
<reference evidence="1 2" key="1">
    <citation type="submission" date="2019-06" db="EMBL/GenBank/DDBJ databases">
        <title>Complete genome sequence of Ensifer mexicanus ITTG R7 isolated from nodules of Acacia angustissima (Mill.) Kuntze.</title>
        <authorList>
            <person name="Rincon-Rosales R."/>
            <person name="Rogel M.A."/>
            <person name="Guerrero G."/>
            <person name="Rincon-Molina C.I."/>
            <person name="Lopez-Lopez A."/>
            <person name="Martinez-Romero E."/>
        </authorList>
    </citation>
    <scope>NUCLEOTIDE SEQUENCE [LARGE SCALE GENOMIC DNA]</scope>
    <source>
        <strain evidence="1 2">ITTG R7</strain>
    </source>
</reference>
<dbReference type="KEGG" id="emx:FKV68_16625"/>
<dbReference type="RefSeq" id="WP_180938867.1">
    <property type="nucleotide sequence ID" value="NZ_CP041238.1"/>
</dbReference>
<protein>
    <submittedName>
        <fullName evidence="1">Tripartite tricarboxylate transporter TctB family protein</fullName>
    </submittedName>
</protein>
<name>A0A859QD55_9HYPH</name>
<evidence type="ECO:0000313" key="2">
    <source>
        <dbReference type="Proteomes" id="UP000510721"/>
    </source>
</evidence>